<dbReference type="GO" id="GO:0080120">
    <property type="term" value="P:CAAX-box protein maturation"/>
    <property type="evidence" value="ECO:0007669"/>
    <property type="project" value="UniProtKB-ARBA"/>
</dbReference>
<organism evidence="3 4">
    <name type="scientific">Bacillus salacetis</name>
    <dbReference type="NCBI Taxonomy" id="2315464"/>
    <lineage>
        <taxon>Bacteria</taxon>
        <taxon>Bacillati</taxon>
        <taxon>Bacillota</taxon>
        <taxon>Bacilli</taxon>
        <taxon>Bacillales</taxon>
        <taxon>Bacillaceae</taxon>
        <taxon>Bacillus</taxon>
    </lineage>
</organism>
<evidence type="ECO:0000256" key="1">
    <source>
        <dbReference type="SAM" id="Phobius"/>
    </source>
</evidence>
<reference evidence="3 4" key="1">
    <citation type="submission" date="2018-09" db="EMBL/GenBank/DDBJ databases">
        <title>Bacillus saliacetes sp. nov., isolated from Thai shrimp paste (Ka-pi).</title>
        <authorList>
            <person name="Daroonpunt R."/>
            <person name="Tanasupawat S."/>
            <person name="Yiamsombut S."/>
        </authorList>
    </citation>
    <scope>NUCLEOTIDE SEQUENCE [LARGE SCALE GENOMIC DNA]</scope>
    <source>
        <strain evidence="3 4">SKP7-4</strain>
    </source>
</reference>
<keyword evidence="1" id="KW-0812">Transmembrane</keyword>
<evidence type="ECO:0000313" key="3">
    <source>
        <dbReference type="EMBL" id="RIW30739.1"/>
    </source>
</evidence>
<keyword evidence="3" id="KW-0482">Metalloprotease</keyword>
<keyword evidence="3" id="KW-0378">Hydrolase</keyword>
<feature type="domain" description="CAAX prenyl protease 2/Lysostaphin resistance protein A-like" evidence="2">
    <location>
        <begin position="148"/>
        <end position="229"/>
    </location>
</feature>
<gene>
    <name evidence="3" type="ORF">D3H55_16575</name>
</gene>
<proteinExistence type="predicted"/>
<feature type="transmembrane region" description="Helical" evidence="1">
    <location>
        <begin position="217"/>
        <end position="234"/>
    </location>
</feature>
<feature type="transmembrane region" description="Helical" evidence="1">
    <location>
        <begin position="35"/>
        <end position="60"/>
    </location>
</feature>
<feature type="transmembrane region" description="Helical" evidence="1">
    <location>
        <begin position="112"/>
        <end position="135"/>
    </location>
</feature>
<comment type="caution">
    <text evidence="3">The sequence shown here is derived from an EMBL/GenBank/DDBJ whole genome shotgun (WGS) entry which is preliminary data.</text>
</comment>
<dbReference type="GO" id="GO:0008237">
    <property type="term" value="F:metallopeptidase activity"/>
    <property type="evidence" value="ECO:0007669"/>
    <property type="project" value="UniProtKB-KW"/>
</dbReference>
<feature type="transmembrane region" description="Helical" evidence="1">
    <location>
        <begin position="80"/>
        <end position="100"/>
    </location>
</feature>
<dbReference type="GO" id="GO:0006508">
    <property type="term" value="P:proteolysis"/>
    <property type="evidence" value="ECO:0007669"/>
    <property type="project" value="UniProtKB-KW"/>
</dbReference>
<evidence type="ECO:0000313" key="4">
    <source>
        <dbReference type="Proteomes" id="UP000265801"/>
    </source>
</evidence>
<feature type="transmembrane region" description="Helical" evidence="1">
    <location>
        <begin position="178"/>
        <end position="205"/>
    </location>
</feature>
<dbReference type="AlphaFoldDB" id="A0A3A1QTJ5"/>
<evidence type="ECO:0000259" key="2">
    <source>
        <dbReference type="Pfam" id="PF02517"/>
    </source>
</evidence>
<dbReference type="EMBL" id="QXIR01000025">
    <property type="protein sequence ID" value="RIW30739.1"/>
    <property type="molecule type" value="Genomic_DNA"/>
</dbReference>
<dbReference type="Proteomes" id="UP000265801">
    <property type="component" value="Unassembled WGS sequence"/>
</dbReference>
<protein>
    <submittedName>
        <fullName evidence="3">CPBP family intramembrane metalloprotease</fullName>
    </submittedName>
</protein>
<keyword evidence="3" id="KW-0645">Protease</keyword>
<dbReference type="InterPro" id="IPR003675">
    <property type="entry name" value="Rce1/LyrA-like_dom"/>
</dbReference>
<name>A0A3A1QTJ5_9BACI</name>
<sequence>MKRLSEQVQGKELNSFAEISGRDDVYMKNSGTKTFLLKTLQLMGLYLLAFLLESVIIPQLTFIQDSLPEFTGRHKVQNRIIVILFLLTLLLTIGKKYYYLFSTEPLKAKESYVWTSATIIAIYIIMQSTGFITIAEIRLFPLDPGDYLQLLFIVVILVPIQEEFLYRGLLLLVPDHKVKYLMLIVSSILFALLHHDPFAFFWMGMGYGILAIRFKNIWVPILAHALWNLAVSFIEF</sequence>
<keyword evidence="1" id="KW-0472">Membrane</keyword>
<feature type="transmembrane region" description="Helical" evidence="1">
    <location>
        <begin position="147"/>
        <end position="166"/>
    </location>
</feature>
<accession>A0A3A1QTJ5</accession>
<dbReference type="GO" id="GO:0004175">
    <property type="term" value="F:endopeptidase activity"/>
    <property type="evidence" value="ECO:0007669"/>
    <property type="project" value="UniProtKB-ARBA"/>
</dbReference>
<dbReference type="Pfam" id="PF02517">
    <property type="entry name" value="Rce1-like"/>
    <property type="match status" value="1"/>
</dbReference>
<keyword evidence="1" id="KW-1133">Transmembrane helix</keyword>
<keyword evidence="4" id="KW-1185">Reference proteome</keyword>